<gene>
    <name evidence="1" type="ORF">ACPOL_1468</name>
</gene>
<sequence>MDKFALWAQLEAKPGKEQEVEAFLKSAQPLAVSEAGTTTWYALKIGPSKYGIFDTFADENGRNAHLNGEIAKALFAKAEELFAKAPEIDKPEILAAKAPGA</sequence>
<accession>A0A2Z5FWD0</accession>
<proteinExistence type="predicted"/>
<name>A0A2Z5FWD0_9BACT</name>
<evidence type="ECO:0000313" key="1">
    <source>
        <dbReference type="EMBL" id="AXC10814.1"/>
    </source>
</evidence>
<reference evidence="1 2" key="1">
    <citation type="journal article" date="2018" name="Front. Microbiol.">
        <title>Hydrolytic Capabilities as a Key to Environmental Success: Chitinolytic and Cellulolytic Acidobacteria From Acidic Sub-arctic Soils and Boreal Peatlands.</title>
        <authorList>
            <person name="Belova S.E."/>
            <person name="Ravin N.V."/>
            <person name="Pankratov T.A."/>
            <person name="Rakitin A.L."/>
            <person name="Ivanova A.A."/>
            <person name="Beletsky A.V."/>
            <person name="Mardanov A.V."/>
            <person name="Sinninghe Damste J.S."/>
            <person name="Dedysh S.N."/>
        </authorList>
    </citation>
    <scope>NUCLEOTIDE SEQUENCE [LARGE SCALE GENOMIC DNA]</scope>
    <source>
        <strain evidence="1 2">SBC82</strain>
    </source>
</reference>
<dbReference type="Gene3D" id="3.30.70.100">
    <property type="match status" value="1"/>
</dbReference>
<keyword evidence="2" id="KW-1185">Reference proteome</keyword>
<dbReference type="EMBL" id="CP030840">
    <property type="protein sequence ID" value="AXC10814.1"/>
    <property type="molecule type" value="Genomic_DNA"/>
</dbReference>
<dbReference type="AlphaFoldDB" id="A0A2Z5FWD0"/>
<dbReference type="KEGG" id="abas:ACPOL_1468"/>
<dbReference type="SUPFAM" id="SSF54909">
    <property type="entry name" value="Dimeric alpha+beta barrel"/>
    <property type="match status" value="1"/>
</dbReference>
<evidence type="ECO:0000313" key="2">
    <source>
        <dbReference type="Proteomes" id="UP000253606"/>
    </source>
</evidence>
<evidence type="ECO:0008006" key="3">
    <source>
        <dbReference type="Google" id="ProtNLM"/>
    </source>
</evidence>
<dbReference type="Proteomes" id="UP000253606">
    <property type="component" value="Chromosome"/>
</dbReference>
<organism evidence="1 2">
    <name type="scientific">Acidisarcina polymorpha</name>
    <dbReference type="NCBI Taxonomy" id="2211140"/>
    <lineage>
        <taxon>Bacteria</taxon>
        <taxon>Pseudomonadati</taxon>
        <taxon>Acidobacteriota</taxon>
        <taxon>Terriglobia</taxon>
        <taxon>Terriglobales</taxon>
        <taxon>Acidobacteriaceae</taxon>
        <taxon>Acidisarcina</taxon>
    </lineage>
</organism>
<dbReference type="RefSeq" id="WP_114206375.1">
    <property type="nucleotide sequence ID" value="NZ_CP030840.1"/>
</dbReference>
<dbReference type="OrthoDB" id="9804891at2"/>
<protein>
    <recommendedName>
        <fullName evidence="3">Antibiotic biosynthesis monooxygenase</fullName>
    </recommendedName>
</protein>
<dbReference type="InterPro" id="IPR011008">
    <property type="entry name" value="Dimeric_a/b-barrel"/>
</dbReference>